<sequence>MPRLSRYQLDIPFKDVLSFCSETQSKIDQDKPIYIDCRNPTQSISSREAWKLIRTLIAGFRHAGLKAGDCVCIHTFNFIHYPILVQAIIGAGGVFVGTNPAYTPTELGHALETSLAKFIITEPELLQNIKQPAVALGISGERVFLTNHENTDAQSAMRPWRTLLEHGQKDWSQFDDEEKSKTTNAMLLFSSGTTGLPKATQISHYNLIAQHILVHENPQHPERYPVSRIMSLPMFHAAAAPYTHLSSLRAGYPVFVMRRFELSLYLSSIERFGITSLMMVPPMVTAVIAYSSSGPDLRAQVRQTLQSVRSVIVGAAPLSKETQARMQTLLPEQSPITQVWAMSETSCIASCTYWPEFENTGSVGRFLPGIDAKVVDESGSEVPDGMRGELCVRGPTITRGYVNNPEARARDWDQDGYFHTGDIVYQDQSTELWYVVDRKKELIKVRGFQVSPAEIEAALVSHPLVQDVAVIGVDGGEDGELPRAYVIRKDNTLSESDLKVWSAERLARYKWLTGGAKFVDQIPRNASGKILKNLLREQARTLGSHKL</sequence>
<evidence type="ECO:0000259" key="2">
    <source>
        <dbReference type="Pfam" id="PF13193"/>
    </source>
</evidence>
<proteinExistence type="predicted"/>
<evidence type="ECO:0000313" key="4">
    <source>
        <dbReference type="Proteomes" id="UP000030706"/>
    </source>
</evidence>
<dbReference type="RefSeq" id="XP_029762464.1">
    <property type="nucleotide sequence ID" value="XM_029902613.1"/>
</dbReference>
<dbReference type="Gene3D" id="3.30.300.30">
    <property type="match status" value="1"/>
</dbReference>
<dbReference type="AlphaFoldDB" id="A0A074XWJ5"/>
<dbReference type="GO" id="GO:0019748">
    <property type="term" value="P:secondary metabolic process"/>
    <property type="evidence" value="ECO:0007669"/>
    <property type="project" value="TreeGrafter"/>
</dbReference>
<dbReference type="InterPro" id="IPR045851">
    <property type="entry name" value="AMP-bd_C_sf"/>
</dbReference>
<evidence type="ECO:0000259" key="1">
    <source>
        <dbReference type="Pfam" id="PF00501"/>
    </source>
</evidence>
<dbReference type="CDD" id="cd05911">
    <property type="entry name" value="Firefly_Luc_like"/>
    <property type="match status" value="1"/>
</dbReference>
<organism evidence="3 4">
    <name type="scientific">Aureobasidium pullulans EXF-150</name>
    <dbReference type="NCBI Taxonomy" id="1043002"/>
    <lineage>
        <taxon>Eukaryota</taxon>
        <taxon>Fungi</taxon>
        <taxon>Dikarya</taxon>
        <taxon>Ascomycota</taxon>
        <taxon>Pezizomycotina</taxon>
        <taxon>Dothideomycetes</taxon>
        <taxon>Dothideomycetidae</taxon>
        <taxon>Dothideales</taxon>
        <taxon>Saccotheciaceae</taxon>
        <taxon>Aureobasidium</taxon>
    </lineage>
</organism>
<dbReference type="PROSITE" id="PS00455">
    <property type="entry name" value="AMP_BINDING"/>
    <property type="match status" value="1"/>
</dbReference>
<dbReference type="PANTHER" id="PTHR24096:SF265">
    <property type="entry name" value="ENZYME, PUTATIVE (AFU_ORTHOLOGUE AFUA_5G14270)-RELATED"/>
    <property type="match status" value="1"/>
</dbReference>
<dbReference type="SUPFAM" id="SSF56801">
    <property type="entry name" value="Acetyl-CoA synthetase-like"/>
    <property type="match status" value="1"/>
</dbReference>
<evidence type="ECO:0000313" key="3">
    <source>
        <dbReference type="EMBL" id="KEQ86277.1"/>
    </source>
</evidence>
<dbReference type="EMBL" id="KL584978">
    <property type="protein sequence ID" value="KEQ86277.1"/>
    <property type="molecule type" value="Genomic_DNA"/>
</dbReference>
<protein>
    <submittedName>
        <fullName evidence="3">Acetyl-CoA synthetase-like protein</fullName>
    </submittedName>
</protein>
<reference evidence="3 4" key="1">
    <citation type="journal article" date="2014" name="BMC Genomics">
        <title>Genome sequencing of four Aureobasidium pullulans varieties: biotechnological potential, stress tolerance, and description of new species.</title>
        <authorList>
            <person name="Gostin Ar C."/>
            <person name="Ohm R.A."/>
            <person name="Kogej T."/>
            <person name="Sonjak S."/>
            <person name="Turk M."/>
            <person name="Zajc J."/>
            <person name="Zalar P."/>
            <person name="Grube M."/>
            <person name="Sun H."/>
            <person name="Han J."/>
            <person name="Sharma A."/>
            <person name="Chiniquy J."/>
            <person name="Ngan C.Y."/>
            <person name="Lipzen A."/>
            <person name="Barry K."/>
            <person name="Grigoriev I.V."/>
            <person name="Gunde-Cimerman N."/>
        </authorList>
    </citation>
    <scope>NUCLEOTIDE SEQUENCE [LARGE SCALE GENOMIC DNA]</scope>
    <source>
        <strain evidence="3 4">EXF-150</strain>
    </source>
</reference>
<dbReference type="Pfam" id="PF13193">
    <property type="entry name" value="AMP-binding_C"/>
    <property type="match status" value="1"/>
</dbReference>
<dbReference type="PANTHER" id="PTHR24096">
    <property type="entry name" value="LONG-CHAIN-FATTY-ACID--COA LIGASE"/>
    <property type="match status" value="1"/>
</dbReference>
<accession>A0A074XWJ5</accession>
<gene>
    <name evidence="3" type="ORF">M438DRAFT_314645</name>
</gene>
<keyword evidence="4" id="KW-1185">Reference proteome</keyword>
<dbReference type="GO" id="GO:0016405">
    <property type="term" value="F:CoA-ligase activity"/>
    <property type="evidence" value="ECO:0007669"/>
    <property type="project" value="TreeGrafter"/>
</dbReference>
<dbReference type="InterPro" id="IPR020845">
    <property type="entry name" value="AMP-binding_CS"/>
</dbReference>
<dbReference type="InterPro" id="IPR025110">
    <property type="entry name" value="AMP-bd_C"/>
</dbReference>
<dbReference type="Gene3D" id="3.40.50.12780">
    <property type="entry name" value="N-terminal domain of ligase-like"/>
    <property type="match status" value="1"/>
</dbReference>
<dbReference type="STRING" id="1043002.A0A074XWJ5"/>
<dbReference type="Proteomes" id="UP000030706">
    <property type="component" value="Unassembled WGS sequence"/>
</dbReference>
<dbReference type="OrthoDB" id="6509636at2759"/>
<dbReference type="InterPro" id="IPR042099">
    <property type="entry name" value="ANL_N_sf"/>
</dbReference>
<feature type="domain" description="AMP-binding enzyme C-terminal" evidence="2">
    <location>
        <begin position="454"/>
        <end position="529"/>
    </location>
</feature>
<dbReference type="Pfam" id="PF00501">
    <property type="entry name" value="AMP-binding"/>
    <property type="match status" value="1"/>
</dbReference>
<dbReference type="GeneID" id="40744919"/>
<dbReference type="InterPro" id="IPR000873">
    <property type="entry name" value="AMP-dep_synth/lig_dom"/>
</dbReference>
<feature type="domain" description="AMP-dependent synthetase/ligase" evidence="1">
    <location>
        <begin position="24"/>
        <end position="401"/>
    </location>
</feature>
<name>A0A074XWJ5_AURPU</name>
<dbReference type="HOGENOM" id="CLU_000022_59_2_1"/>